<feature type="compositionally biased region" description="Acidic residues" evidence="1">
    <location>
        <begin position="314"/>
        <end position="375"/>
    </location>
</feature>
<accession>A0A3N4I416</accession>
<evidence type="ECO:0000313" key="2">
    <source>
        <dbReference type="EMBL" id="RPA79428.1"/>
    </source>
</evidence>
<evidence type="ECO:0000313" key="3">
    <source>
        <dbReference type="Proteomes" id="UP000275078"/>
    </source>
</evidence>
<feature type="region of interest" description="Disordered" evidence="1">
    <location>
        <begin position="309"/>
        <end position="385"/>
    </location>
</feature>
<feature type="region of interest" description="Disordered" evidence="1">
    <location>
        <begin position="160"/>
        <end position="202"/>
    </location>
</feature>
<reference evidence="2 3" key="1">
    <citation type="journal article" date="2018" name="Nat. Ecol. Evol.">
        <title>Pezizomycetes genomes reveal the molecular basis of ectomycorrhizal truffle lifestyle.</title>
        <authorList>
            <person name="Murat C."/>
            <person name="Payen T."/>
            <person name="Noel B."/>
            <person name="Kuo A."/>
            <person name="Morin E."/>
            <person name="Chen J."/>
            <person name="Kohler A."/>
            <person name="Krizsan K."/>
            <person name="Balestrini R."/>
            <person name="Da Silva C."/>
            <person name="Montanini B."/>
            <person name="Hainaut M."/>
            <person name="Levati E."/>
            <person name="Barry K.W."/>
            <person name="Belfiori B."/>
            <person name="Cichocki N."/>
            <person name="Clum A."/>
            <person name="Dockter R.B."/>
            <person name="Fauchery L."/>
            <person name="Guy J."/>
            <person name="Iotti M."/>
            <person name="Le Tacon F."/>
            <person name="Lindquist E.A."/>
            <person name="Lipzen A."/>
            <person name="Malagnac F."/>
            <person name="Mello A."/>
            <person name="Molinier V."/>
            <person name="Miyauchi S."/>
            <person name="Poulain J."/>
            <person name="Riccioni C."/>
            <person name="Rubini A."/>
            <person name="Sitrit Y."/>
            <person name="Splivallo R."/>
            <person name="Traeger S."/>
            <person name="Wang M."/>
            <person name="Zifcakova L."/>
            <person name="Wipf D."/>
            <person name="Zambonelli A."/>
            <person name="Paolocci F."/>
            <person name="Nowrousian M."/>
            <person name="Ottonello S."/>
            <person name="Baldrian P."/>
            <person name="Spatafora J.W."/>
            <person name="Henrissat B."/>
            <person name="Nagy L.G."/>
            <person name="Aury J.M."/>
            <person name="Wincker P."/>
            <person name="Grigoriev I.V."/>
            <person name="Bonfante P."/>
            <person name="Martin F.M."/>
        </authorList>
    </citation>
    <scope>NUCLEOTIDE SEQUENCE [LARGE SCALE GENOMIC DNA]</scope>
    <source>
        <strain evidence="2 3">RN42</strain>
    </source>
</reference>
<sequence length="385" mass="43620">MQIKHVGQLLDEEIDCWKQGRLLECSNCKTHLKPSFGHLHNVGSSFLLVYRCSGCRWEGSRWFEVGKHSQLHDKDDENCDCFYCYMPDSDPSDWEGESQWSCRSDEYIGKQDGVDEEPEKVSSMDSKDADDEDGNDEVLHHNKLFASLTVSPDVAYSLRDAESDDDQDAEGRSDKQNDSVNEPGSNSDQDSASEHCSDSDSDYDKRAVIVHNRKSEDWEGLRTKHVGQLLGMDELDVLIESQMINCLHCGGWPVSPRGYFFDCHVEIYLGFDCEWGMCGRGCGRRSYKIIKGLTVARGTRCSCDDCIRERSEGDTEEEDESEEDTEEDDECEEESEEESEEEGEGAEEESEEDVEDAGEEDDEKNEEENGAEDAEEKGGHESYLV</sequence>
<feature type="compositionally biased region" description="Basic and acidic residues" evidence="1">
    <location>
        <begin position="106"/>
        <end position="127"/>
    </location>
</feature>
<keyword evidence="3" id="KW-1185">Reference proteome</keyword>
<feature type="region of interest" description="Disordered" evidence="1">
    <location>
        <begin position="106"/>
        <end position="136"/>
    </location>
</feature>
<feature type="compositionally biased region" description="Basic and acidic residues" evidence="1">
    <location>
        <begin position="192"/>
        <end position="202"/>
    </location>
</feature>
<dbReference type="PANTHER" id="PTHR35711:SF1">
    <property type="entry name" value="ECTODERMAL, ISOFORM F"/>
    <property type="match status" value="1"/>
</dbReference>
<dbReference type="PANTHER" id="PTHR35711">
    <property type="entry name" value="EXPRESSED PROTEIN"/>
    <property type="match status" value="1"/>
</dbReference>
<proteinExistence type="predicted"/>
<evidence type="ECO:0000256" key="1">
    <source>
        <dbReference type="SAM" id="MobiDB-lite"/>
    </source>
</evidence>
<dbReference type="AlphaFoldDB" id="A0A3N4I416"/>
<dbReference type="Proteomes" id="UP000275078">
    <property type="component" value="Unassembled WGS sequence"/>
</dbReference>
<organism evidence="2 3">
    <name type="scientific">Ascobolus immersus RN42</name>
    <dbReference type="NCBI Taxonomy" id="1160509"/>
    <lineage>
        <taxon>Eukaryota</taxon>
        <taxon>Fungi</taxon>
        <taxon>Dikarya</taxon>
        <taxon>Ascomycota</taxon>
        <taxon>Pezizomycotina</taxon>
        <taxon>Pezizomycetes</taxon>
        <taxon>Pezizales</taxon>
        <taxon>Ascobolaceae</taxon>
        <taxon>Ascobolus</taxon>
    </lineage>
</organism>
<protein>
    <submittedName>
        <fullName evidence="2">Uncharacterized protein</fullName>
    </submittedName>
</protein>
<name>A0A3N4I416_ASCIM</name>
<gene>
    <name evidence="2" type="ORF">BJ508DRAFT_308359</name>
</gene>
<feature type="compositionally biased region" description="Basic and acidic residues" evidence="1">
    <location>
        <begin position="376"/>
        <end position="385"/>
    </location>
</feature>
<feature type="compositionally biased region" description="Polar residues" evidence="1">
    <location>
        <begin position="178"/>
        <end position="190"/>
    </location>
</feature>
<dbReference type="EMBL" id="ML119699">
    <property type="protein sequence ID" value="RPA79428.1"/>
    <property type="molecule type" value="Genomic_DNA"/>
</dbReference>